<dbReference type="Proteomes" id="UP000054097">
    <property type="component" value="Unassembled WGS sequence"/>
</dbReference>
<dbReference type="AlphaFoldDB" id="A0A0C3B3U6"/>
<sequence length="391" mass="43583">MGVTSMILRASKLIRTDTTNSRTLRRLINRLRSVAKELEKKSDTVQLRKLEEIVVNFIDQYAETESSRSNSVTSQIAPELQQKRNKALIQTDAASPPEGHSEGMKSDISKDQVMLRSLLQSLDEMDPEALEEICGPAMDEPFTIGPATSCSNQRKGDTPISVAHLQSRVAHANIEERMVHFRKTSKKPAMVIDVPTMGADATGITGTYLVPLDSSIWTLTETITSTNGQLEISDIWSKTKDATQNRATASQIYFEWQDPNTKVMDIVNKNGYLGIERVERDGEYLVILVMIGEKEYGKPIGIPRIIGQPASVHFRDVFPEYKVSQVRLLQEGHDASDILFNKRVFRHHTNPIVVELCAETKILHRDKNSPSDSIVGMTMVTGEGGDLGLPH</sequence>
<feature type="coiled-coil region" evidence="1">
    <location>
        <begin position="21"/>
        <end position="48"/>
    </location>
</feature>
<keyword evidence="3" id="KW-1185">Reference proteome</keyword>
<evidence type="ECO:0000313" key="3">
    <source>
        <dbReference type="Proteomes" id="UP000054097"/>
    </source>
</evidence>
<gene>
    <name evidence="2" type="ORF">M408DRAFT_25580</name>
</gene>
<name>A0A0C3B3U6_SERVB</name>
<reference evidence="3" key="2">
    <citation type="submission" date="2015-01" db="EMBL/GenBank/DDBJ databases">
        <title>Evolutionary Origins and Diversification of the Mycorrhizal Mutualists.</title>
        <authorList>
            <consortium name="DOE Joint Genome Institute"/>
            <consortium name="Mycorrhizal Genomics Consortium"/>
            <person name="Kohler A."/>
            <person name="Kuo A."/>
            <person name="Nagy L.G."/>
            <person name="Floudas D."/>
            <person name="Copeland A."/>
            <person name="Barry K.W."/>
            <person name="Cichocki N."/>
            <person name="Veneault-Fourrey C."/>
            <person name="LaButti K."/>
            <person name="Lindquist E.A."/>
            <person name="Lipzen A."/>
            <person name="Lundell T."/>
            <person name="Morin E."/>
            <person name="Murat C."/>
            <person name="Riley R."/>
            <person name="Ohm R."/>
            <person name="Sun H."/>
            <person name="Tunlid A."/>
            <person name="Henrissat B."/>
            <person name="Grigoriev I.V."/>
            <person name="Hibbett D.S."/>
            <person name="Martin F."/>
        </authorList>
    </citation>
    <scope>NUCLEOTIDE SEQUENCE [LARGE SCALE GENOMIC DNA]</scope>
    <source>
        <strain evidence="3">MAFF 305830</strain>
    </source>
</reference>
<reference evidence="2 3" key="1">
    <citation type="submission" date="2014-04" db="EMBL/GenBank/DDBJ databases">
        <authorList>
            <consortium name="DOE Joint Genome Institute"/>
            <person name="Kuo A."/>
            <person name="Zuccaro A."/>
            <person name="Kohler A."/>
            <person name="Nagy L.G."/>
            <person name="Floudas D."/>
            <person name="Copeland A."/>
            <person name="Barry K.W."/>
            <person name="Cichocki N."/>
            <person name="Veneault-Fourrey C."/>
            <person name="LaButti K."/>
            <person name="Lindquist E.A."/>
            <person name="Lipzen A."/>
            <person name="Lundell T."/>
            <person name="Morin E."/>
            <person name="Murat C."/>
            <person name="Sun H."/>
            <person name="Tunlid A."/>
            <person name="Henrissat B."/>
            <person name="Grigoriev I.V."/>
            <person name="Hibbett D.S."/>
            <person name="Martin F."/>
            <person name="Nordberg H.P."/>
            <person name="Cantor M.N."/>
            <person name="Hua S.X."/>
        </authorList>
    </citation>
    <scope>NUCLEOTIDE SEQUENCE [LARGE SCALE GENOMIC DNA]</scope>
    <source>
        <strain evidence="2 3">MAFF 305830</strain>
    </source>
</reference>
<dbReference type="EMBL" id="KN824308">
    <property type="protein sequence ID" value="KIM26141.1"/>
    <property type="molecule type" value="Genomic_DNA"/>
</dbReference>
<accession>A0A0C3B3U6</accession>
<evidence type="ECO:0000313" key="2">
    <source>
        <dbReference type="EMBL" id="KIM26141.1"/>
    </source>
</evidence>
<dbReference type="HOGENOM" id="CLU_059437_0_0_1"/>
<proteinExistence type="predicted"/>
<evidence type="ECO:0000256" key="1">
    <source>
        <dbReference type="SAM" id="Coils"/>
    </source>
</evidence>
<protein>
    <submittedName>
        <fullName evidence="2">Uncharacterized protein</fullName>
    </submittedName>
</protein>
<organism evidence="2 3">
    <name type="scientific">Serendipita vermifera MAFF 305830</name>
    <dbReference type="NCBI Taxonomy" id="933852"/>
    <lineage>
        <taxon>Eukaryota</taxon>
        <taxon>Fungi</taxon>
        <taxon>Dikarya</taxon>
        <taxon>Basidiomycota</taxon>
        <taxon>Agaricomycotina</taxon>
        <taxon>Agaricomycetes</taxon>
        <taxon>Sebacinales</taxon>
        <taxon>Serendipitaceae</taxon>
        <taxon>Serendipita</taxon>
    </lineage>
</organism>
<keyword evidence="1" id="KW-0175">Coiled coil</keyword>